<gene>
    <name evidence="1" type="ORF">ACFQZX_13980</name>
</gene>
<accession>A0ABW3AW94</accession>
<comment type="caution">
    <text evidence="1">The sequence shown here is derived from an EMBL/GenBank/DDBJ whole genome shotgun (WGS) entry which is preliminary data.</text>
</comment>
<reference evidence="2" key="1">
    <citation type="journal article" date="2019" name="Int. J. Syst. Evol. Microbiol.">
        <title>The Global Catalogue of Microorganisms (GCM) 10K type strain sequencing project: providing services to taxonomists for standard genome sequencing and annotation.</title>
        <authorList>
            <consortium name="The Broad Institute Genomics Platform"/>
            <consortium name="The Broad Institute Genome Sequencing Center for Infectious Disease"/>
            <person name="Wu L."/>
            <person name="Ma J."/>
        </authorList>
    </citation>
    <scope>NUCLEOTIDE SEQUENCE [LARGE SCALE GENOMIC DNA]</scope>
    <source>
        <strain evidence="2">CCUG 61484</strain>
    </source>
</reference>
<evidence type="ECO:0000313" key="1">
    <source>
        <dbReference type="EMBL" id="MFD0794731.1"/>
    </source>
</evidence>
<sequence length="264" mass="29330">MKKANKITKRVLITTVLFFALAAAMAYHIRLRNTPIEIASVPVHVQHLPAVCDERQLDTLRCWAGSIDLSHFTGAMEGLLTIETSGDSTADIKNMPYVICRRGNDCFYRYAGTETLNAGGRFLYIDYNQQKIAYGKQKVINATEVIDSKSLLKAMADEHYTLTASSEGRLRTMRLLNPQHIACQEYAITCDTTTGRVTRVFARISDAGGQGAGVSKRAVDLRLTSVDESAEPTDFLSIDNLLKINGKFVIAVGKYRNFQVIRID</sequence>
<proteinExistence type="predicted"/>
<evidence type="ECO:0000313" key="2">
    <source>
        <dbReference type="Proteomes" id="UP001597010"/>
    </source>
</evidence>
<keyword evidence="2" id="KW-1185">Reference proteome</keyword>
<dbReference type="RefSeq" id="WP_377116364.1">
    <property type="nucleotide sequence ID" value="NZ_JBHTHZ010000013.1"/>
</dbReference>
<protein>
    <submittedName>
        <fullName evidence="1">Uncharacterized protein</fullName>
    </submittedName>
</protein>
<dbReference type="Proteomes" id="UP001597010">
    <property type="component" value="Unassembled WGS sequence"/>
</dbReference>
<dbReference type="EMBL" id="JBHTHZ010000013">
    <property type="protein sequence ID" value="MFD0794731.1"/>
    <property type="molecule type" value="Genomic_DNA"/>
</dbReference>
<name>A0ABW3AW94_9SPHI</name>
<organism evidence="1 2">
    <name type="scientific">Mucilaginibacter litoreus</name>
    <dbReference type="NCBI Taxonomy" id="1048221"/>
    <lineage>
        <taxon>Bacteria</taxon>
        <taxon>Pseudomonadati</taxon>
        <taxon>Bacteroidota</taxon>
        <taxon>Sphingobacteriia</taxon>
        <taxon>Sphingobacteriales</taxon>
        <taxon>Sphingobacteriaceae</taxon>
        <taxon>Mucilaginibacter</taxon>
    </lineage>
</organism>